<evidence type="ECO:0000313" key="21">
    <source>
        <dbReference type="Proteomes" id="UP000799766"/>
    </source>
</evidence>
<evidence type="ECO:0000259" key="16">
    <source>
        <dbReference type="PROSITE" id="PS50142"/>
    </source>
</evidence>
<evidence type="ECO:0008006" key="22">
    <source>
        <dbReference type="Google" id="ProtNLM"/>
    </source>
</evidence>
<dbReference type="SMART" id="SM00535">
    <property type="entry name" value="RIBOc"/>
    <property type="match status" value="2"/>
</dbReference>
<comment type="function">
    <text evidence="14">Dicer-like endonuclease involved in cleaving double-stranded RNA in the RNA interference (RNAi) pathway. Produces 21 to 25 bp dsRNAs (siRNAs) which target the selective destruction of homologous RNAs leading to sequence-specific suppression of gene expression, called post-transcriptional gene silencing (PTGS). Part of a broad host defense response against viral infection and transposons.</text>
</comment>
<dbReference type="InterPro" id="IPR014001">
    <property type="entry name" value="Helicase_ATP-bd"/>
</dbReference>
<evidence type="ECO:0000256" key="12">
    <source>
        <dbReference type="ARBA" id="ARBA00023118"/>
    </source>
</evidence>
<reference evidence="20" key="1">
    <citation type="journal article" date="2020" name="Stud. Mycol.">
        <title>101 Dothideomycetes genomes: a test case for predicting lifestyles and emergence of pathogens.</title>
        <authorList>
            <person name="Haridas S."/>
            <person name="Albert R."/>
            <person name="Binder M."/>
            <person name="Bloem J."/>
            <person name="Labutti K."/>
            <person name="Salamov A."/>
            <person name="Andreopoulos B."/>
            <person name="Baker S."/>
            <person name="Barry K."/>
            <person name="Bills G."/>
            <person name="Bluhm B."/>
            <person name="Cannon C."/>
            <person name="Castanera R."/>
            <person name="Culley D."/>
            <person name="Daum C."/>
            <person name="Ezra D."/>
            <person name="Gonzalez J."/>
            <person name="Henrissat B."/>
            <person name="Kuo A."/>
            <person name="Liang C."/>
            <person name="Lipzen A."/>
            <person name="Lutzoni F."/>
            <person name="Magnuson J."/>
            <person name="Mondo S."/>
            <person name="Nolan M."/>
            <person name="Ohm R."/>
            <person name="Pangilinan J."/>
            <person name="Park H.-J."/>
            <person name="Ramirez L."/>
            <person name="Alfaro M."/>
            <person name="Sun H."/>
            <person name="Tritt A."/>
            <person name="Yoshinaga Y."/>
            <person name="Zwiers L.-H."/>
            <person name="Turgeon B."/>
            <person name="Goodwin S."/>
            <person name="Spatafora J."/>
            <person name="Crous P."/>
            <person name="Grigoriev I."/>
        </authorList>
    </citation>
    <scope>NUCLEOTIDE SEQUENCE</scope>
    <source>
        <strain evidence="20">ATCC 16933</strain>
    </source>
</reference>
<comment type="cofactor">
    <cofactor evidence="2">
        <name>Mg(2+)</name>
        <dbReference type="ChEBI" id="CHEBI:18420"/>
    </cofactor>
</comment>
<evidence type="ECO:0000256" key="6">
    <source>
        <dbReference type="ARBA" id="ARBA00022741"/>
    </source>
</evidence>
<dbReference type="PROSITE" id="PS51327">
    <property type="entry name" value="DICER_DSRBF"/>
    <property type="match status" value="1"/>
</dbReference>
<dbReference type="PANTHER" id="PTHR14950:SF37">
    <property type="entry name" value="ENDORIBONUCLEASE DICER"/>
    <property type="match status" value="1"/>
</dbReference>
<keyword evidence="5" id="KW-0677">Repeat</keyword>
<evidence type="ECO:0000256" key="4">
    <source>
        <dbReference type="ARBA" id="ARBA00022723"/>
    </source>
</evidence>
<dbReference type="GO" id="GO:0051607">
    <property type="term" value="P:defense response to virus"/>
    <property type="evidence" value="ECO:0007669"/>
    <property type="project" value="UniProtKB-KW"/>
</dbReference>
<dbReference type="InterPro" id="IPR038248">
    <property type="entry name" value="Dicer_dimer_sf"/>
</dbReference>
<feature type="domain" description="Dicer dsRNA-binding fold" evidence="19">
    <location>
        <begin position="572"/>
        <end position="667"/>
    </location>
</feature>
<dbReference type="GO" id="GO:0005634">
    <property type="term" value="C:nucleus"/>
    <property type="evidence" value="ECO:0007669"/>
    <property type="project" value="TreeGrafter"/>
</dbReference>
<dbReference type="EMBL" id="MU001678">
    <property type="protein sequence ID" value="KAF2458152.1"/>
    <property type="molecule type" value="Genomic_DNA"/>
</dbReference>
<keyword evidence="7" id="KW-0378">Hydrolase</keyword>
<dbReference type="InterPro" id="IPR011545">
    <property type="entry name" value="DEAD/DEAH_box_helicase_dom"/>
</dbReference>
<evidence type="ECO:0000259" key="19">
    <source>
        <dbReference type="PROSITE" id="PS51327"/>
    </source>
</evidence>
<evidence type="ECO:0000256" key="2">
    <source>
        <dbReference type="ARBA" id="ARBA00001946"/>
    </source>
</evidence>
<dbReference type="SMART" id="SM00487">
    <property type="entry name" value="DEXDc"/>
    <property type="match status" value="1"/>
</dbReference>
<feature type="domain" description="Helicase C-terminal" evidence="18">
    <location>
        <begin position="383"/>
        <end position="554"/>
    </location>
</feature>
<dbReference type="InterPro" id="IPR036389">
    <property type="entry name" value="RNase_III_sf"/>
</dbReference>
<evidence type="ECO:0000256" key="1">
    <source>
        <dbReference type="ARBA" id="ARBA00001936"/>
    </source>
</evidence>
<dbReference type="InterPro" id="IPR001650">
    <property type="entry name" value="Helicase_C-like"/>
</dbReference>
<evidence type="ECO:0000256" key="8">
    <source>
        <dbReference type="ARBA" id="ARBA00022806"/>
    </source>
</evidence>
<dbReference type="PROSITE" id="PS50142">
    <property type="entry name" value="RNASE_3_2"/>
    <property type="match status" value="2"/>
</dbReference>
<dbReference type="Proteomes" id="UP000799766">
    <property type="component" value="Unassembled WGS sequence"/>
</dbReference>
<dbReference type="GO" id="GO:0050688">
    <property type="term" value="P:regulation of defense response to virus"/>
    <property type="evidence" value="ECO:0007669"/>
    <property type="project" value="UniProtKB-KW"/>
</dbReference>
<dbReference type="GO" id="GO:0004386">
    <property type="term" value="F:helicase activity"/>
    <property type="evidence" value="ECO:0007669"/>
    <property type="project" value="UniProtKB-KW"/>
</dbReference>
<evidence type="ECO:0000256" key="10">
    <source>
        <dbReference type="ARBA" id="ARBA00022842"/>
    </source>
</evidence>
<accession>A0A6A6P333</accession>
<evidence type="ECO:0000256" key="3">
    <source>
        <dbReference type="ARBA" id="ARBA00022721"/>
    </source>
</evidence>
<dbReference type="GO" id="GO:0003723">
    <property type="term" value="F:RNA binding"/>
    <property type="evidence" value="ECO:0007669"/>
    <property type="project" value="UniProtKB-UniRule"/>
</dbReference>
<evidence type="ECO:0000259" key="18">
    <source>
        <dbReference type="PROSITE" id="PS51194"/>
    </source>
</evidence>
<gene>
    <name evidence="20" type="ORF">BDY21DRAFT_319388</name>
</gene>
<keyword evidence="12" id="KW-0051">Antiviral defense</keyword>
<evidence type="ECO:0000259" key="17">
    <source>
        <dbReference type="PROSITE" id="PS51192"/>
    </source>
</evidence>
<feature type="domain" description="RNase III" evidence="16">
    <location>
        <begin position="933"/>
        <end position="1076"/>
    </location>
</feature>
<keyword evidence="10" id="KW-0460">Magnesium</keyword>
<dbReference type="GO" id="GO:0004525">
    <property type="term" value="F:ribonuclease III activity"/>
    <property type="evidence" value="ECO:0007669"/>
    <property type="project" value="InterPro"/>
</dbReference>
<keyword evidence="3" id="KW-0930">Antiviral protein</keyword>
<dbReference type="GO" id="GO:0046872">
    <property type="term" value="F:metal ion binding"/>
    <property type="evidence" value="ECO:0007669"/>
    <property type="project" value="UniProtKB-KW"/>
</dbReference>
<name>A0A6A6P333_9PEZI</name>
<dbReference type="Gene3D" id="3.40.50.300">
    <property type="entry name" value="P-loop containing nucleotide triphosphate hydrolases"/>
    <property type="match status" value="2"/>
</dbReference>
<sequence length="1420" mass="159849">MARSAACSSVAELAEPTETEDDIQLRDYQTEMVEAAMCENIIVAMDTGSGKTHIALARAEAELESGQRDKTIWFMAPTVALCNQQYNMFRRHLPAYQCRFLSGNDGVDSWSDQMIWDAVLLDIRIVVCTPQVLFDALSHGFVQMAGISLLVFDEAHHCTLDHPANQILKHFYHPLLRMDPGSAPRILGLSASPVMKSKVSGLETLERNMNAIAKTPKLHRTELMKYVHRPVLEKAFYKGGLTTPFSKCLTILQNKVETLQLEDDPYVRSLLARLKANPHDIVTRNSCHKVLINERTYCRDQLRLIITRSEAIEAELGEWASRWYIKNVLSMRLGFIQEAAPRFIQFSNEEKTYLHGVLSEIEDSIRDELAVGDFETSEKAAQLIELLCSEYRAQFTGIVFVEQRATAVALSNLLAAHPKTRESFRPAPYVGLSASNKMADLIDPRGLDLTLDEFTAGKKNLIVSTSVLEEGIDIPNCHLVVCFEQPKNLKSFIQRRGRARKQDSKYIIMVPDTNPIKGPEKWDELEQVMKTMYLDDLRQAKAAKALERIEEDVGRIKYRVESSGALLTLNNANAHLYHFCNKLLSGSDIGLRPQFAFTKEPLSKLKSATVTLPSSVNPAVRTASSSLAWKTERNAAKDAAFQAYVALHKAGLVNDNLLPLTQDIEDALRSDTIQDGPSLVLTQSTLDPWHSIASAHRSDSIIWSKTMISLSMGEFGSTAVMMFLPLAVNCIEEIPLFWNETTSFTASTKYVGDCHLSQEEVSVIRKSTLILLSTVFGTRVDETRTEYLVYFAPEFRALHELHHWNQTMIGRIPAKDAMLPSLMPGQTNLLKIGRESIQLTKPFIVHNFSTTIIEADDDETHEELILHISNFPKKRDFFRPWTMATEEIRNSAYTSLRTIPAEACQIDNISLQHSLFVLFVPSILRRLETWWIADELVSTILAPLSGMSKRLVLTAITASSAYELDDYQRLEFLGDCVLKYCTSMQLMAQHPLWPEKYLTEVKSRIVSNGSLARAALRTGLDAFIIAETFRTAKWKPKTVDDVLGETGRSAEQVPRSRKLLADVVESLIGASFVDGGLDKALQCINIFLPDQMPSRTLKEAHTTLYNNANQKDDVQLPDLEALVGHKFRNPALLVEAVTHGSFKGYGSDAVVSYQRLEFLGDAVLDLLVTRSLFAHQPPLSHHKMHTLRSANVSEYLLSFVVMEHCMLETRYEIVTEQSGNGKKFLPHEKQAKRAIWQFMRHSSVDVADHQQRVVARHEALREQVNSALWTADEFPWHSMVQIGADKFFSDLVESVLGAIYVDSLGDLSACSDFVESLNIMDIMKRLLADNVDCTHPKEMLGQLAVTDTVKYYIREEDSNPNASPEQQRPRRFFGVKVGESFASEIPDGDWTAGLRRLDIETCVASEAIKRLRADRMDKLN</sequence>
<comment type="similarity">
    <text evidence="15">Belongs to the helicase family. Dicer subfamily.</text>
</comment>
<evidence type="ECO:0000256" key="13">
    <source>
        <dbReference type="ARBA" id="ARBA00023211"/>
    </source>
</evidence>
<evidence type="ECO:0000256" key="14">
    <source>
        <dbReference type="ARBA" id="ARBA00025403"/>
    </source>
</evidence>
<evidence type="ECO:0000256" key="11">
    <source>
        <dbReference type="ARBA" id="ARBA00022884"/>
    </source>
</evidence>
<dbReference type="InterPro" id="IPR005034">
    <property type="entry name" value="Dicer_dimerisation"/>
</dbReference>
<keyword evidence="4" id="KW-0479">Metal-binding</keyword>
<feature type="domain" description="RNase III" evidence="16">
    <location>
        <begin position="1116"/>
        <end position="1304"/>
    </location>
</feature>
<evidence type="ECO:0000256" key="15">
    <source>
        <dbReference type="PROSITE-ProRule" id="PRU00657"/>
    </source>
</evidence>
<keyword evidence="6" id="KW-0547">Nucleotide-binding</keyword>
<dbReference type="FunFam" id="1.10.1520.10:FF:000032">
    <property type="entry name" value="Dicer-like protein 2"/>
    <property type="match status" value="1"/>
</dbReference>
<evidence type="ECO:0000256" key="9">
    <source>
        <dbReference type="ARBA" id="ARBA00022840"/>
    </source>
</evidence>
<dbReference type="CDD" id="cd18802">
    <property type="entry name" value="SF2_C_dicer"/>
    <property type="match status" value="1"/>
</dbReference>
<keyword evidence="13" id="KW-0464">Manganese</keyword>
<dbReference type="PANTHER" id="PTHR14950">
    <property type="entry name" value="DICER-RELATED"/>
    <property type="match status" value="1"/>
</dbReference>
<keyword evidence="9" id="KW-0067">ATP-binding</keyword>
<evidence type="ECO:0000313" key="20">
    <source>
        <dbReference type="EMBL" id="KAF2458152.1"/>
    </source>
</evidence>
<evidence type="ECO:0000256" key="5">
    <source>
        <dbReference type="ARBA" id="ARBA00022737"/>
    </source>
</evidence>
<dbReference type="GO" id="GO:0005737">
    <property type="term" value="C:cytoplasm"/>
    <property type="evidence" value="ECO:0007669"/>
    <property type="project" value="TreeGrafter"/>
</dbReference>
<dbReference type="SUPFAM" id="SSF52540">
    <property type="entry name" value="P-loop containing nucleoside triphosphate hydrolases"/>
    <property type="match status" value="1"/>
</dbReference>
<dbReference type="PROSITE" id="PS00517">
    <property type="entry name" value="RNASE_3_1"/>
    <property type="match status" value="1"/>
</dbReference>
<keyword evidence="11 15" id="KW-0694">RNA-binding</keyword>
<dbReference type="CDD" id="cd00593">
    <property type="entry name" value="RIBOc"/>
    <property type="match status" value="2"/>
</dbReference>
<dbReference type="Pfam" id="PF03368">
    <property type="entry name" value="Dicer_dimer"/>
    <property type="match status" value="1"/>
</dbReference>
<keyword evidence="21" id="KW-1185">Reference proteome</keyword>
<dbReference type="Pfam" id="PF00271">
    <property type="entry name" value="Helicase_C"/>
    <property type="match status" value="1"/>
</dbReference>
<dbReference type="OrthoDB" id="416741at2759"/>
<dbReference type="PROSITE" id="PS51192">
    <property type="entry name" value="HELICASE_ATP_BIND_1"/>
    <property type="match status" value="1"/>
</dbReference>
<dbReference type="PROSITE" id="PS51194">
    <property type="entry name" value="HELICASE_CTER"/>
    <property type="match status" value="1"/>
</dbReference>
<keyword evidence="8" id="KW-0347">Helicase</keyword>
<dbReference type="SMART" id="SM00490">
    <property type="entry name" value="HELICc"/>
    <property type="match status" value="1"/>
</dbReference>
<evidence type="ECO:0000256" key="7">
    <source>
        <dbReference type="ARBA" id="ARBA00022801"/>
    </source>
</evidence>
<dbReference type="InterPro" id="IPR000999">
    <property type="entry name" value="RNase_III_dom"/>
</dbReference>
<feature type="domain" description="Helicase ATP-binding" evidence="17">
    <location>
        <begin position="32"/>
        <end position="211"/>
    </location>
</feature>
<dbReference type="InterPro" id="IPR027417">
    <property type="entry name" value="P-loop_NTPase"/>
</dbReference>
<dbReference type="GO" id="GO:0030422">
    <property type="term" value="P:siRNA processing"/>
    <property type="evidence" value="ECO:0007669"/>
    <property type="project" value="TreeGrafter"/>
</dbReference>
<dbReference type="Pfam" id="PF00270">
    <property type="entry name" value="DEAD"/>
    <property type="match status" value="1"/>
</dbReference>
<dbReference type="Gene3D" id="1.10.1520.10">
    <property type="entry name" value="Ribonuclease III domain"/>
    <property type="match status" value="2"/>
</dbReference>
<organism evidence="20 21">
    <name type="scientific">Lineolata rhizophorae</name>
    <dbReference type="NCBI Taxonomy" id="578093"/>
    <lineage>
        <taxon>Eukaryota</taxon>
        <taxon>Fungi</taxon>
        <taxon>Dikarya</taxon>
        <taxon>Ascomycota</taxon>
        <taxon>Pezizomycotina</taxon>
        <taxon>Dothideomycetes</taxon>
        <taxon>Dothideomycetes incertae sedis</taxon>
        <taxon>Lineolatales</taxon>
        <taxon>Lineolataceae</taxon>
        <taxon>Lineolata</taxon>
    </lineage>
</organism>
<dbReference type="Gene3D" id="3.30.160.380">
    <property type="entry name" value="Dicer dimerisation domain"/>
    <property type="match status" value="1"/>
</dbReference>
<proteinExistence type="inferred from homology"/>
<dbReference type="GO" id="GO:0005524">
    <property type="term" value="F:ATP binding"/>
    <property type="evidence" value="ECO:0007669"/>
    <property type="project" value="UniProtKB-KW"/>
</dbReference>
<dbReference type="Pfam" id="PF00636">
    <property type="entry name" value="Ribonuclease_3"/>
    <property type="match status" value="2"/>
</dbReference>
<dbReference type="CDD" id="cd18034">
    <property type="entry name" value="DEXHc_dicer"/>
    <property type="match status" value="1"/>
</dbReference>
<dbReference type="SUPFAM" id="SSF69065">
    <property type="entry name" value="RNase III domain-like"/>
    <property type="match status" value="2"/>
</dbReference>
<comment type="cofactor">
    <cofactor evidence="1">
        <name>Mn(2+)</name>
        <dbReference type="ChEBI" id="CHEBI:29035"/>
    </cofactor>
</comment>
<protein>
    <recommendedName>
        <fullName evidence="22">Dicer-like protein 2</fullName>
    </recommendedName>
</protein>